<evidence type="ECO:0000256" key="1">
    <source>
        <dbReference type="ARBA" id="ARBA00010443"/>
    </source>
</evidence>
<dbReference type="Proteomes" id="UP001296943">
    <property type="component" value="Unassembled WGS sequence"/>
</dbReference>
<dbReference type="PROSITE" id="PS00809">
    <property type="entry name" value="ADP_GLC_PYROPHOSPH_2"/>
    <property type="match status" value="1"/>
</dbReference>
<dbReference type="RefSeq" id="WP_204502018.1">
    <property type="nucleotide sequence ID" value="NZ_JAFBDR010000031.1"/>
</dbReference>
<keyword evidence="13" id="KW-1185">Reference proteome</keyword>
<feature type="binding site" evidence="9">
    <location>
        <begin position="181"/>
        <end position="182"/>
    </location>
    <ligand>
        <name>alpha-D-glucose 1-phosphate</name>
        <dbReference type="ChEBI" id="CHEBI:58601"/>
    </ligand>
</feature>
<evidence type="ECO:0000256" key="5">
    <source>
        <dbReference type="ARBA" id="ARBA00022741"/>
    </source>
</evidence>
<gene>
    <name evidence="9" type="primary">glgC</name>
    <name evidence="12" type="ORF">JOC48_003934</name>
</gene>
<evidence type="ECO:0000259" key="11">
    <source>
        <dbReference type="Pfam" id="PF24894"/>
    </source>
</evidence>
<dbReference type="PROSITE" id="PS00810">
    <property type="entry name" value="ADP_GLC_PYROPHOSPH_3"/>
    <property type="match status" value="1"/>
</dbReference>
<keyword evidence="7 9" id="KW-0320">Glycogen biosynthesis</keyword>
<dbReference type="HAMAP" id="MF_00624">
    <property type="entry name" value="GlgC"/>
    <property type="match status" value="1"/>
</dbReference>
<organism evidence="12 13">
    <name type="scientific">Aquibacillus albus</name>
    <dbReference type="NCBI Taxonomy" id="1168171"/>
    <lineage>
        <taxon>Bacteria</taxon>
        <taxon>Bacillati</taxon>
        <taxon>Bacillota</taxon>
        <taxon>Bacilli</taxon>
        <taxon>Bacillales</taxon>
        <taxon>Bacillaceae</taxon>
        <taxon>Aquibacillus</taxon>
    </lineage>
</organism>
<evidence type="ECO:0000256" key="4">
    <source>
        <dbReference type="ARBA" id="ARBA00022695"/>
    </source>
</evidence>
<reference evidence="12 13" key="1">
    <citation type="submission" date="2021-01" db="EMBL/GenBank/DDBJ databases">
        <title>Genomic Encyclopedia of Type Strains, Phase IV (KMG-IV): sequencing the most valuable type-strain genomes for metagenomic binning, comparative biology and taxonomic classification.</title>
        <authorList>
            <person name="Goeker M."/>
        </authorList>
    </citation>
    <scope>NUCLEOTIDE SEQUENCE [LARGE SCALE GENOMIC DNA]</scope>
    <source>
        <strain evidence="12 13">DSM 23711</strain>
    </source>
</reference>
<dbReference type="Pfam" id="PF00483">
    <property type="entry name" value="NTP_transferase"/>
    <property type="match status" value="1"/>
</dbReference>
<dbReference type="InterPro" id="IPR005835">
    <property type="entry name" value="NTP_transferase_dom"/>
</dbReference>
<dbReference type="PROSITE" id="PS00808">
    <property type="entry name" value="ADP_GLC_PYROPHOSPH_1"/>
    <property type="match status" value="1"/>
</dbReference>
<comment type="caution">
    <text evidence="12">The sequence shown here is derived from an EMBL/GenBank/DDBJ whole genome shotgun (WGS) entry which is preliminary data.</text>
</comment>
<keyword evidence="8 9" id="KW-0119">Carbohydrate metabolism</keyword>
<proteinExistence type="inferred from homology"/>
<dbReference type="SUPFAM" id="SSF51161">
    <property type="entry name" value="Trimeric LpxA-like enzymes"/>
    <property type="match status" value="1"/>
</dbReference>
<dbReference type="NCBIfam" id="NF003670">
    <property type="entry name" value="PRK05293.1"/>
    <property type="match status" value="1"/>
</dbReference>
<feature type="site" description="Could play a key role in the communication between the regulatory and the substrate sites" evidence="9">
    <location>
        <position position="60"/>
    </location>
</feature>
<evidence type="ECO:0000256" key="6">
    <source>
        <dbReference type="ARBA" id="ARBA00022840"/>
    </source>
</evidence>
<evidence type="ECO:0000256" key="2">
    <source>
        <dbReference type="ARBA" id="ARBA00022600"/>
    </source>
</evidence>
<feature type="binding site" evidence="9">
    <location>
        <position position="192"/>
    </location>
    <ligand>
        <name>alpha-D-glucose 1-phosphate</name>
        <dbReference type="ChEBI" id="CHEBI:58601"/>
    </ligand>
</feature>
<dbReference type="InterPro" id="IPR011831">
    <property type="entry name" value="ADP-Glc_PPase"/>
</dbReference>
<dbReference type="EC" id="2.7.7.27" evidence="9"/>
<keyword evidence="2 9" id="KW-0321">Glycogen metabolism</keyword>
<evidence type="ECO:0000313" key="13">
    <source>
        <dbReference type="Proteomes" id="UP001296943"/>
    </source>
</evidence>
<comment type="subunit">
    <text evidence="9">Homotetramer.</text>
</comment>
<dbReference type="PANTHER" id="PTHR43523:SF2">
    <property type="entry name" value="GLUCOSE-1-PHOSPHATE ADENYLYLTRANSFERASE"/>
    <property type="match status" value="1"/>
</dbReference>
<keyword evidence="4 9" id="KW-0548">Nucleotidyltransferase</keyword>
<keyword evidence="6 9" id="KW-0067">ATP-binding</keyword>
<feature type="binding site" evidence="9">
    <location>
        <position position="101"/>
    </location>
    <ligand>
        <name>alpha-D-glucose 1-phosphate</name>
        <dbReference type="ChEBI" id="CHEBI:58601"/>
    </ligand>
</feature>
<dbReference type="Pfam" id="PF24894">
    <property type="entry name" value="Hexapep_GlmU"/>
    <property type="match status" value="1"/>
</dbReference>
<dbReference type="InterPro" id="IPR056818">
    <property type="entry name" value="GlmU/GlgC-like_hexapep"/>
</dbReference>
<evidence type="ECO:0000256" key="3">
    <source>
        <dbReference type="ARBA" id="ARBA00022679"/>
    </source>
</evidence>
<dbReference type="InterPro" id="IPR029044">
    <property type="entry name" value="Nucleotide-diphossugar_trans"/>
</dbReference>
<comment type="pathway">
    <text evidence="9">Glycan biosynthesis; glycogen biosynthesis.</text>
</comment>
<dbReference type="GO" id="GO:0008878">
    <property type="term" value="F:glucose-1-phosphate adenylyltransferase activity"/>
    <property type="evidence" value="ECO:0007669"/>
    <property type="project" value="UniProtKB-EC"/>
</dbReference>
<protein>
    <recommendedName>
        <fullName evidence="9">Glucose-1-phosphate adenylyltransferase</fullName>
        <ecNumber evidence="9">2.7.7.27</ecNumber>
    </recommendedName>
    <alternativeName>
        <fullName evidence="9">ADP-glucose pyrophosphorylase</fullName>
        <shortName evidence="9">ADPGlc PPase</shortName>
    </alternativeName>
    <alternativeName>
        <fullName evidence="9">ADP-glucose synthase</fullName>
    </alternativeName>
</protein>
<evidence type="ECO:0000256" key="8">
    <source>
        <dbReference type="ARBA" id="ARBA00023277"/>
    </source>
</evidence>
<dbReference type="NCBIfam" id="TIGR02091">
    <property type="entry name" value="glgC"/>
    <property type="match status" value="1"/>
</dbReference>
<name>A0ABS2N5G5_9BACI</name>
<dbReference type="SUPFAM" id="SSF53448">
    <property type="entry name" value="Nucleotide-diphospho-sugar transferases"/>
    <property type="match status" value="1"/>
</dbReference>
<accession>A0ABS2N5G5</accession>
<sequence>MSRKEVVAMLLAGGEGKRLSNLTKSVAKPAVPFGGKYRIIDFTLSNCANSGIDTVGVLTQYEPLLLNSYLGVGAPWDLDRKCGGLKILPPYVQKQQGGRWYKGTANAIYENICFIEQYEPDYVLVISGDHIYNMDYSKMLEEHEKNKADGTISVIQVPCQEASRFGIMNTDDHNRIIDFQEKPEQPKNNLASMGVYVFNWSLLKRYLKEDEKTATSSNDFGKDIIPMMLRENCSLYAYQFEGYWKDVGTVESLWEANLDLLDDDSALNLKNSNWRLKSVNPNMPPQYVGKEAKVSRSMVNDGCIINGSIDHSVLFYGVEVDVGASIKDSVIMPHAKIGRNVKIERSIIGEGAIIPDGVTIGQHDGPIELIDQTSTYKNDIPLFVNERR</sequence>
<dbReference type="Gene3D" id="3.90.550.10">
    <property type="entry name" value="Spore Coat Polysaccharide Biosynthesis Protein SpsA, Chain A"/>
    <property type="match status" value="1"/>
</dbReference>
<evidence type="ECO:0000259" key="10">
    <source>
        <dbReference type="Pfam" id="PF00483"/>
    </source>
</evidence>
<comment type="similarity">
    <text evidence="1 9">Belongs to the bacterial/plant glucose-1-phosphate adenylyltransferase family.</text>
</comment>
<comment type="function">
    <text evidence="9">Involved in the biosynthesis of ADP-glucose, a building block required for the elongation reactions to produce glycogen. Catalyzes the reaction between ATP and alpha-D-glucose 1-phosphate (G1P) to produce pyrophosphate and ADP-Glc.</text>
</comment>
<feature type="binding site" evidence="9">
    <location>
        <position position="166"/>
    </location>
    <ligand>
        <name>alpha-D-glucose 1-phosphate</name>
        <dbReference type="ChEBI" id="CHEBI:58601"/>
    </ligand>
</feature>
<dbReference type="PANTHER" id="PTHR43523">
    <property type="entry name" value="GLUCOSE-1-PHOSPHATE ADENYLYLTRANSFERASE-RELATED"/>
    <property type="match status" value="1"/>
</dbReference>
<evidence type="ECO:0000256" key="7">
    <source>
        <dbReference type="ARBA" id="ARBA00023056"/>
    </source>
</evidence>
<feature type="domain" description="Glucose-1-phosphate adenylyltransferase/Bifunctional protein GlmU-like C-terminal hexapeptide" evidence="11">
    <location>
        <begin position="289"/>
        <end position="362"/>
    </location>
</feature>
<comment type="catalytic activity">
    <reaction evidence="9">
        <text>alpha-D-glucose 1-phosphate + ATP + H(+) = ADP-alpha-D-glucose + diphosphate</text>
        <dbReference type="Rhea" id="RHEA:12120"/>
        <dbReference type="ChEBI" id="CHEBI:15378"/>
        <dbReference type="ChEBI" id="CHEBI:30616"/>
        <dbReference type="ChEBI" id="CHEBI:33019"/>
        <dbReference type="ChEBI" id="CHEBI:57498"/>
        <dbReference type="ChEBI" id="CHEBI:58601"/>
        <dbReference type="EC" id="2.7.7.27"/>
    </reaction>
</comment>
<keyword evidence="5 9" id="KW-0547">Nucleotide-binding</keyword>
<feature type="site" description="Could play a key role in the communication between the regulatory and the substrate sites" evidence="9">
    <location>
        <position position="100"/>
    </location>
</feature>
<dbReference type="Gene3D" id="2.160.10.10">
    <property type="entry name" value="Hexapeptide repeat proteins"/>
    <property type="match status" value="1"/>
</dbReference>
<evidence type="ECO:0000313" key="12">
    <source>
        <dbReference type="EMBL" id="MBM7573372.1"/>
    </source>
</evidence>
<evidence type="ECO:0000256" key="9">
    <source>
        <dbReference type="HAMAP-Rule" id="MF_00624"/>
    </source>
</evidence>
<keyword evidence="3 9" id="KW-0808">Transferase</keyword>
<dbReference type="CDD" id="cd04651">
    <property type="entry name" value="LbH_G1P_AT_C"/>
    <property type="match status" value="1"/>
</dbReference>
<dbReference type="EMBL" id="JAFBDR010000031">
    <property type="protein sequence ID" value="MBM7573372.1"/>
    <property type="molecule type" value="Genomic_DNA"/>
</dbReference>
<feature type="domain" description="Nucleotidyl transferase" evidence="10">
    <location>
        <begin position="8"/>
        <end position="261"/>
    </location>
</feature>
<dbReference type="InterPro" id="IPR023049">
    <property type="entry name" value="GlgC_bac"/>
</dbReference>
<dbReference type="InterPro" id="IPR005836">
    <property type="entry name" value="ADP_Glu_pyroP_CS"/>
</dbReference>
<dbReference type="CDD" id="cd02508">
    <property type="entry name" value="ADP_Glucose_PP"/>
    <property type="match status" value="1"/>
</dbReference>
<dbReference type="InterPro" id="IPR011004">
    <property type="entry name" value="Trimer_LpxA-like_sf"/>
</dbReference>